<evidence type="ECO:0000313" key="1">
    <source>
        <dbReference type="EMBL" id="AWK14720.1"/>
    </source>
</evidence>
<dbReference type="AlphaFoldDB" id="A0A2U8I6D3"/>
<dbReference type="STRING" id="1878942.GCA_900128755_01679"/>
<dbReference type="Proteomes" id="UP000261875">
    <property type="component" value="Chromosome"/>
</dbReference>
<proteinExistence type="predicted"/>
<organism evidence="1 2">
    <name type="scientific">Candidatus Fukatsuia symbiotica</name>
    <dbReference type="NCBI Taxonomy" id="1878942"/>
    <lineage>
        <taxon>Bacteria</taxon>
        <taxon>Pseudomonadati</taxon>
        <taxon>Pseudomonadota</taxon>
        <taxon>Gammaproteobacteria</taxon>
        <taxon>Enterobacterales</taxon>
        <taxon>Yersiniaceae</taxon>
        <taxon>Candidatus Fukatsuia</taxon>
    </lineage>
</organism>
<name>A0A2U8I6D3_9GAMM</name>
<evidence type="ECO:0000313" key="2">
    <source>
        <dbReference type="Proteomes" id="UP000261875"/>
    </source>
</evidence>
<dbReference type="InterPro" id="IPR024079">
    <property type="entry name" value="MetalloPept_cat_dom_sf"/>
</dbReference>
<reference evidence="1 2" key="1">
    <citation type="submission" date="2017-05" db="EMBL/GenBank/DDBJ databases">
        <title>Genome sequence of Candidatus Fukatsuia symbiotica and Candidatus Hamiltonella defensa from Acyrthosiphon pisum strain 5D.</title>
        <authorList>
            <person name="Patel V.A."/>
            <person name="Chevignon G."/>
            <person name="Russell J.A."/>
            <person name="Oliver K.M."/>
        </authorList>
    </citation>
    <scope>NUCLEOTIDE SEQUENCE [LARGE SCALE GENOMIC DNA]</scope>
    <source>
        <strain evidence="1 2">5D</strain>
    </source>
</reference>
<dbReference type="EMBL" id="CP021659">
    <property type="protein sequence ID" value="AWK14720.1"/>
    <property type="molecule type" value="Genomic_DNA"/>
</dbReference>
<gene>
    <name evidence="1" type="ORF">CCS41_09915</name>
</gene>
<dbReference type="SUPFAM" id="SSF55486">
    <property type="entry name" value="Metalloproteases ('zincins'), catalytic domain"/>
    <property type="match status" value="1"/>
</dbReference>
<dbReference type="Gene3D" id="3.40.390.10">
    <property type="entry name" value="Collagenase (Catalytic Domain)"/>
    <property type="match status" value="1"/>
</dbReference>
<accession>A0A2U8I6D3</accession>
<dbReference type="KEGG" id="fsm:CCS41_09915"/>
<dbReference type="OrthoDB" id="3669864at2"/>
<keyword evidence="2" id="KW-1185">Reference proteome</keyword>
<protein>
    <recommendedName>
        <fullName evidence="3">Peptidase M12A domain-containing protein</fullName>
    </recommendedName>
</protein>
<sequence>MKFKWLPVRSKKKADIRIAFKEGDGNWSDLGTNSIKTAVNEPTMNFDGFTDDPSDAAYLKSTTLHEFGHALGLLHEHHNPECGIQWNKPVVLAYYLDMFGWDAAKTEYNLFKKYAKNRTQYTVYDPKSIMGYYIPKEHTLDGHAVVDPTELSAIDKRFIASVYPRRPTVPKCL</sequence>
<dbReference type="GO" id="GO:0008237">
    <property type="term" value="F:metallopeptidase activity"/>
    <property type="evidence" value="ECO:0007669"/>
    <property type="project" value="InterPro"/>
</dbReference>
<evidence type="ECO:0008006" key="3">
    <source>
        <dbReference type="Google" id="ProtNLM"/>
    </source>
</evidence>